<evidence type="ECO:0000313" key="6">
    <source>
        <dbReference type="EMBL" id="OQN95602.1"/>
    </source>
</evidence>
<feature type="compositionally biased region" description="Basic and acidic residues" evidence="5">
    <location>
        <begin position="316"/>
        <end position="325"/>
    </location>
</feature>
<proteinExistence type="predicted"/>
<dbReference type="STRING" id="1507870.A0A1V8S908"/>
<evidence type="ECO:0000256" key="3">
    <source>
        <dbReference type="ARBA" id="ARBA00022490"/>
    </source>
</evidence>
<evidence type="ECO:0000256" key="4">
    <source>
        <dbReference type="ARBA" id="ARBA00023242"/>
    </source>
</evidence>
<protein>
    <recommendedName>
        <fullName evidence="8">IQ domain-containing protein IQM6</fullName>
    </recommendedName>
</protein>
<evidence type="ECO:0000256" key="5">
    <source>
        <dbReference type="SAM" id="MobiDB-lite"/>
    </source>
</evidence>
<dbReference type="EMBL" id="NAJO01000085">
    <property type="protein sequence ID" value="OQN95602.1"/>
    <property type="molecule type" value="Genomic_DNA"/>
</dbReference>
<feature type="region of interest" description="Disordered" evidence="5">
    <location>
        <begin position="473"/>
        <end position="510"/>
    </location>
</feature>
<name>A0A1V8S908_9PEZI</name>
<organism evidence="6 7">
    <name type="scientific">Cryoendolithus antarcticus</name>
    <dbReference type="NCBI Taxonomy" id="1507870"/>
    <lineage>
        <taxon>Eukaryota</taxon>
        <taxon>Fungi</taxon>
        <taxon>Dikarya</taxon>
        <taxon>Ascomycota</taxon>
        <taxon>Pezizomycotina</taxon>
        <taxon>Dothideomycetes</taxon>
        <taxon>Dothideomycetidae</taxon>
        <taxon>Cladosporiales</taxon>
        <taxon>Cladosporiaceae</taxon>
        <taxon>Cryoendolithus</taxon>
    </lineage>
</organism>
<feature type="region of interest" description="Disordered" evidence="5">
    <location>
        <begin position="1"/>
        <end position="70"/>
    </location>
</feature>
<dbReference type="Proteomes" id="UP000192596">
    <property type="component" value="Unassembled WGS sequence"/>
</dbReference>
<feature type="region of interest" description="Disordered" evidence="5">
    <location>
        <begin position="523"/>
        <end position="542"/>
    </location>
</feature>
<feature type="region of interest" description="Disordered" evidence="5">
    <location>
        <begin position="106"/>
        <end position="164"/>
    </location>
</feature>
<feature type="region of interest" description="Disordered" evidence="5">
    <location>
        <begin position="288"/>
        <end position="325"/>
    </location>
</feature>
<keyword evidence="3" id="KW-0963">Cytoplasm</keyword>
<keyword evidence="7" id="KW-1185">Reference proteome</keyword>
<evidence type="ECO:0000256" key="1">
    <source>
        <dbReference type="ARBA" id="ARBA00004123"/>
    </source>
</evidence>
<dbReference type="InterPro" id="IPR044159">
    <property type="entry name" value="IQM"/>
</dbReference>
<reference evidence="7" key="1">
    <citation type="submission" date="2017-03" db="EMBL/GenBank/DDBJ databases">
        <title>Genomes of endolithic fungi from Antarctica.</title>
        <authorList>
            <person name="Coleine C."/>
            <person name="Masonjones S."/>
            <person name="Stajich J.E."/>
        </authorList>
    </citation>
    <scope>NUCLEOTIDE SEQUENCE [LARGE SCALE GENOMIC DNA]</scope>
    <source>
        <strain evidence="7">CCFEE 5527</strain>
    </source>
</reference>
<evidence type="ECO:0000313" key="7">
    <source>
        <dbReference type="Proteomes" id="UP000192596"/>
    </source>
</evidence>
<dbReference type="PANTHER" id="PTHR31250">
    <property type="entry name" value="IQ DOMAIN-CONTAINING PROTEIN IQM3"/>
    <property type="match status" value="1"/>
</dbReference>
<dbReference type="InParanoid" id="A0A1V8S908"/>
<feature type="compositionally biased region" description="Polar residues" evidence="5">
    <location>
        <begin position="49"/>
        <end position="59"/>
    </location>
</feature>
<feature type="compositionally biased region" description="Basic and acidic residues" evidence="5">
    <location>
        <begin position="291"/>
        <end position="301"/>
    </location>
</feature>
<dbReference type="PANTHER" id="PTHR31250:SF27">
    <property type="entry name" value="IQ DOMAIN-CONTAINING PROTEIN IQM5"/>
    <property type="match status" value="1"/>
</dbReference>
<dbReference type="AlphaFoldDB" id="A0A1V8S908"/>
<sequence length="542" mass="61631">MAERPTTPLSKADSLALPSPDTLRQIEVKQKASAAELRERRKLARSAASNDSTTSTQRGNAERTKAAELIQRNYRGHRTRRAMEGRGLDASTRWIEALKEAKYANATAPVSRDVHASRSPPNGQARSRWKRVGAIAQRAGSDNTSETEDSSDETREKRRKEKRERERYAKIMGLDYFLEMVDVKHRYGSNLRRYHLEWKKSETKENFFYWLDEGEGKTLDLEDRPRKRLDSEFVRYLSREERTKYLIRIDGEGRFVFDKNGELVTTSMEFRDSIDGIVSIESKTPTWREVMTGEKEAPRPDTDDDSISDLSSIGTGKHEDQSKYSNEELHDAKGIKKLGHLSSVNVVNHLLRKTTKTNTWIFVADTSFRLYLGIKQSGAFQHSSFLHGARVAAAGLIKIKHGQLRKLSPLSGHYAPPVRNFREFVRALKEAGADMSRCSISRSYAVLLGLEGYQGAKKHVKLAEQSVKDLINPEEKRKREEAEKDKSQSAETERRVLEQKRLEDSRSRSFSLRVKKGLGLVDGVEEGEGSKETRQVDAGATR</sequence>
<feature type="compositionally biased region" description="Basic and acidic residues" evidence="5">
    <location>
        <begin position="473"/>
        <end position="507"/>
    </location>
</feature>
<dbReference type="GO" id="GO:0005737">
    <property type="term" value="C:cytoplasm"/>
    <property type="evidence" value="ECO:0007669"/>
    <property type="project" value="UniProtKB-SubCell"/>
</dbReference>
<comment type="subcellular location">
    <subcellularLocation>
        <location evidence="2">Cytoplasm</location>
    </subcellularLocation>
    <subcellularLocation>
        <location evidence="1">Nucleus</location>
    </subcellularLocation>
</comment>
<gene>
    <name evidence="6" type="ORF">B0A48_18307</name>
</gene>
<dbReference type="GO" id="GO:0005634">
    <property type="term" value="C:nucleus"/>
    <property type="evidence" value="ECO:0007669"/>
    <property type="project" value="UniProtKB-SubCell"/>
</dbReference>
<dbReference type="OrthoDB" id="7344096at2759"/>
<keyword evidence="4" id="KW-0539">Nucleus</keyword>
<dbReference type="PROSITE" id="PS50096">
    <property type="entry name" value="IQ"/>
    <property type="match status" value="1"/>
</dbReference>
<evidence type="ECO:0000256" key="2">
    <source>
        <dbReference type="ARBA" id="ARBA00004496"/>
    </source>
</evidence>
<evidence type="ECO:0008006" key="8">
    <source>
        <dbReference type="Google" id="ProtNLM"/>
    </source>
</evidence>
<comment type="caution">
    <text evidence="6">The sequence shown here is derived from an EMBL/GenBank/DDBJ whole genome shotgun (WGS) entry which is preliminary data.</text>
</comment>
<accession>A0A1V8S908</accession>